<evidence type="ECO:0000313" key="2">
    <source>
        <dbReference type="EMBL" id="KAJ7040323.1"/>
    </source>
</evidence>
<feature type="compositionally biased region" description="Polar residues" evidence="1">
    <location>
        <begin position="135"/>
        <end position="151"/>
    </location>
</feature>
<evidence type="ECO:0000313" key="3">
    <source>
        <dbReference type="Proteomes" id="UP001218188"/>
    </source>
</evidence>
<dbReference type="Proteomes" id="UP001218188">
    <property type="component" value="Unassembled WGS sequence"/>
</dbReference>
<comment type="caution">
    <text evidence="2">The sequence shown here is derived from an EMBL/GenBank/DDBJ whole genome shotgun (WGS) entry which is preliminary data.</text>
</comment>
<sequence length="278" mass="30299">MDPTTTLTKTSTKSSRSLCSGPIIVKLDSDNEHEIQVGDPSPLPLRPRVSGRALRRKKHLSIYRASAPPQSPVAEAVTIEIPRVRPQTMIYPASPIHEPPPLHPTRSQMHNRTYSQPTNNIRLGHPSRPYYSAIRKNTSRPNSPLGDSSMNPSPPTSLALPSRASLQPSPTSFGYIPNAFDDADDDDPLIRRASSHRRTASRFAFGLGGHSSSASALPSGFSVSGEMEMRMALAALASGEPDSDFHFQETGKMDSSVGKRMKRFSKGLKDLINKKHAA</sequence>
<reference evidence="2" key="1">
    <citation type="submission" date="2023-03" db="EMBL/GenBank/DDBJ databases">
        <title>Massive genome expansion in bonnet fungi (Mycena s.s.) driven by repeated elements and novel gene families across ecological guilds.</title>
        <authorList>
            <consortium name="Lawrence Berkeley National Laboratory"/>
            <person name="Harder C.B."/>
            <person name="Miyauchi S."/>
            <person name="Viragh M."/>
            <person name="Kuo A."/>
            <person name="Thoen E."/>
            <person name="Andreopoulos B."/>
            <person name="Lu D."/>
            <person name="Skrede I."/>
            <person name="Drula E."/>
            <person name="Henrissat B."/>
            <person name="Morin E."/>
            <person name="Kohler A."/>
            <person name="Barry K."/>
            <person name="LaButti K."/>
            <person name="Morin E."/>
            <person name="Salamov A."/>
            <person name="Lipzen A."/>
            <person name="Mereny Z."/>
            <person name="Hegedus B."/>
            <person name="Baldrian P."/>
            <person name="Stursova M."/>
            <person name="Weitz H."/>
            <person name="Taylor A."/>
            <person name="Grigoriev I.V."/>
            <person name="Nagy L.G."/>
            <person name="Martin F."/>
            <person name="Kauserud H."/>
        </authorList>
    </citation>
    <scope>NUCLEOTIDE SEQUENCE</scope>
    <source>
        <strain evidence="2">CBHHK200</strain>
    </source>
</reference>
<evidence type="ECO:0000256" key="1">
    <source>
        <dbReference type="SAM" id="MobiDB-lite"/>
    </source>
</evidence>
<proteinExistence type="predicted"/>
<accession>A0AAD6T9L5</accession>
<dbReference type="EMBL" id="JARJCM010000022">
    <property type="protein sequence ID" value="KAJ7040323.1"/>
    <property type="molecule type" value="Genomic_DNA"/>
</dbReference>
<name>A0AAD6T9L5_9AGAR</name>
<feature type="region of interest" description="Disordered" evidence="1">
    <location>
        <begin position="92"/>
        <end position="180"/>
    </location>
</feature>
<keyword evidence="3" id="KW-1185">Reference proteome</keyword>
<feature type="compositionally biased region" description="Polar residues" evidence="1">
    <location>
        <begin position="105"/>
        <end position="121"/>
    </location>
</feature>
<protein>
    <submittedName>
        <fullName evidence="2">Uncharacterized protein</fullName>
    </submittedName>
</protein>
<dbReference type="AlphaFoldDB" id="A0AAD6T9L5"/>
<gene>
    <name evidence="2" type="ORF">C8F04DRAFT_253146</name>
</gene>
<organism evidence="2 3">
    <name type="scientific">Mycena alexandri</name>
    <dbReference type="NCBI Taxonomy" id="1745969"/>
    <lineage>
        <taxon>Eukaryota</taxon>
        <taxon>Fungi</taxon>
        <taxon>Dikarya</taxon>
        <taxon>Basidiomycota</taxon>
        <taxon>Agaricomycotina</taxon>
        <taxon>Agaricomycetes</taxon>
        <taxon>Agaricomycetidae</taxon>
        <taxon>Agaricales</taxon>
        <taxon>Marasmiineae</taxon>
        <taxon>Mycenaceae</taxon>
        <taxon>Mycena</taxon>
    </lineage>
</organism>